<keyword evidence="7" id="KW-1133">Transmembrane helix</keyword>
<accession>A0ABS8CER9</accession>
<comment type="subcellular location">
    <subcellularLocation>
        <location evidence="1">Periplasm</location>
    </subcellularLocation>
</comment>
<evidence type="ECO:0000313" key="9">
    <source>
        <dbReference type="EMBL" id="MCB5364545.1"/>
    </source>
</evidence>
<evidence type="ECO:0000256" key="6">
    <source>
        <dbReference type="ARBA" id="ARBA00022841"/>
    </source>
</evidence>
<keyword evidence="9" id="KW-0131">Cell cycle</keyword>
<dbReference type="Proteomes" id="UP000776983">
    <property type="component" value="Unassembled WGS sequence"/>
</dbReference>
<feature type="transmembrane region" description="Helical" evidence="7">
    <location>
        <begin position="21"/>
        <end position="44"/>
    </location>
</feature>
<evidence type="ECO:0000256" key="4">
    <source>
        <dbReference type="ARBA" id="ARBA00022729"/>
    </source>
</evidence>
<dbReference type="CDD" id="cd14444">
    <property type="entry name" value="AlgX_N_like_1"/>
    <property type="match status" value="1"/>
</dbReference>
<keyword evidence="9" id="KW-0132">Cell division</keyword>
<protein>
    <submittedName>
        <fullName evidence="9">Cell division protein FtsQ</fullName>
    </submittedName>
</protein>
<name>A0ABS8CER9_9BURK</name>
<evidence type="ECO:0000256" key="7">
    <source>
        <dbReference type="SAM" id="Phobius"/>
    </source>
</evidence>
<evidence type="ECO:0000256" key="1">
    <source>
        <dbReference type="ARBA" id="ARBA00004418"/>
    </source>
</evidence>
<keyword evidence="7" id="KW-0812">Transmembrane</keyword>
<organism evidence="9 10">
    <name type="scientific">Mesopusillimonas faecipullorum</name>
    <dbReference type="NCBI Taxonomy" id="2755040"/>
    <lineage>
        <taxon>Bacteria</taxon>
        <taxon>Pseudomonadati</taxon>
        <taxon>Pseudomonadota</taxon>
        <taxon>Betaproteobacteria</taxon>
        <taxon>Burkholderiales</taxon>
        <taxon>Alcaligenaceae</taxon>
        <taxon>Mesopusillimonas</taxon>
    </lineage>
</organism>
<keyword evidence="4" id="KW-0732">Signal</keyword>
<evidence type="ECO:0000256" key="5">
    <source>
        <dbReference type="ARBA" id="ARBA00022764"/>
    </source>
</evidence>
<keyword evidence="7" id="KW-0472">Membrane</keyword>
<comment type="caution">
    <text evidence="9">The sequence shown here is derived from an EMBL/GenBank/DDBJ whole genome shotgun (WGS) entry which is preliminary data.</text>
</comment>
<dbReference type="InterPro" id="IPR031811">
    <property type="entry name" value="ALGX/ALGJ_SGNH-like"/>
</dbReference>
<keyword evidence="6" id="KW-0016">Alginate biosynthesis</keyword>
<evidence type="ECO:0000313" key="10">
    <source>
        <dbReference type="Proteomes" id="UP000776983"/>
    </source>
</evidence>
<dbReference type="EMBL" id="JACDXW010000006">
    <property type="protein sequence ID" value="MCB5364545.1"/>
    <property type="molecule type" value="Genomic_DNA"/>
</dbReference>
<dbReference type="GO" id="GO:0051301">
    <property type="term" value="P:cell division"/>
    <property type="evidence" value="ECO:0007669"/>
    <property type="project" value="UniProtKB-KW"/>
</dbReference>
<feature type="domain" description="AlgX/AlgJ SGNH hydrolase-like" evidence="8">
    <location>
        <begin position="101"/>
        <end position="374"/>
    </location>
</feature>
<evidence type="ECO:0000259" key="8">
    <source>
        <dbReference type="Pfam" id="PF16822"/>
    </source>
</evidence>
<evidence type="ECO:0000256" key="3">
    <source>
        <dbReference type="ARBA" id="ARBA00022679"/>
    </source>
</evidence>
<dbReference type="Pfam" id="PF16822">
    <property type="entry name" value="ALGX"/>
    <property type="match status" value="1"/>
</dbReference>
<proteinExistence type="predicted"/>
<comment type="pathway">
    <text evidence="2">Glycan biosynthesis; alginate biosynthesis.</text>
</comment>
<gene>
    <name evidence="9" type="ORF">H0484_12390</name>
</gene>
<reference evidence="9 10" key="1">
    <citation type="submission" date="2020-07" db="EMBL/GenBank/DDBJ databases">
        <title>Pusillimonas sp. nov., isolated from poultry manure in Taiwan.</title>
        <authorList>
            <person name="Lin S.-Y."/>
            <person name="Tang Y.-S."/>
            <person name="Young C.-C."/>
        </authorList>
    </citation>
    <scope>NUCLEOTIDE SEQUENCE [LARGE SCALE GENOMIC DNA]</scope>
    <source>
        <strain evidence="9 10">CC-YST705</strain>
    </source>
</reference>
<sequence>MNAPSTLISPPGQAAASSRPGTLAAAGMALFMAIGLALNGYAIFSGEPELLPPGTTVEEMLDGTASKEIAANLAKTAIPGEMAKWQRGLNWLLAGDLGPKVRQGCPNWLFLADELVVHPHRTENAAARLQTVQDIQKKLNNAGIKLLVAVVPDKSRIMSAQLCEQQRPTALSTRAQSWVQSLQQAGVAAIDLTPTLQQPDQDTYLRTDTHWNEHGAQLAAQAIAAEALKLPSDRFTPHQTSTIEPQEPKMRPGDLVRLAGIEWLPLALQPKPEVVSQSKFRILASDPPSNAGPQEVEESDDDLFGDAELPTVALIGTSFSGTSGFTDFLSHALETPVASFAKDGGEFSGSAKEYFDSQAFKQTPPKIIIWEIPERDLDAPLHKDKEIWR</sequence>
<keyword evidence="5" id="KW-0574">Periplasm</keyword>
<keyword evidence="3" id="KW-0808">Transferase</keyword>
<keyword evidence="10" id="KW-1185">Reference proteome</keyword>
<evidence type="ECO:0000256" key="2">
    <source>
        <dbReference type="ARBA" id="ARBA00005182"/>
    </source>
</evidence>